<proteinExistence type="predicted"/>
<evidence type="ECO:0000313" key="2">
    <source>
        <dbReference type="Proteomes" id="UP000308600"/>
    </source>
</evidence>
<sequence length="148" mass="16539">MSASSGISVAPDAVSTYNDLKSKKAWKYIIFSLNKTLSEISVVDKFAIKAENKLDETGYYDKLLEALPENECRWAVYDLEFDTGEGKRNKLIFFSWAPDTAGVRQKMVSASSKDALRRTLDGIGAEVQGTDPSEVAYETILEKVTKRR</sequence>
<accession>A0ACD3B6U3</accession>
<name>A0ACD3B6U3_9AGAR</name>
<organism evidence="1 2">
    <name type="scientific">Pluteus cervinus</name>
    <dbReference type="NCBI Taxonomy" id="181527"/>
    <lineage>
        <taxon>Eukaryota</taxon>
        <taxon>Fungi</taxon>
        <taxon>Dikarya</taxon>
        <taxon>Basidiomycota</taxon>
        <taxon>Agaricomycotina</taxon>
        <taxon>Agaricomycetes</taxon>
        <taxon>Agaricomycetidae</taxon>
        <taxon>Agaricales</taxon>
        <taxon>Pluteineae</taxon>
        <taxon>Pluteaceae</taxon>
        <taxon>Pluteus</taxon>
    </lineage>
</organism>
<protein>
    <submittedName>
        <fullName evidence="1">Uncharacterized protein</fullName>
    </submittedName>
</protein>
<reference evidence="1 2" key="1">
    <citation type="journal article" date="2019" name="Nat. Ecol. Evol.">
        <title>Megaphylogeny resolves global patterns of mushroom evolution.</title>
        <authorList>
            <person name="Varga T."/>
            <person name="Krizsan K."/>
            <person name="Foldi C."/>
            <person name="Dima B."/>
            <person name="Sanchez-Garcia M."/>
            <person name="Sanchez-Ramirez S."/>
            <person name="Szollosi G.J."/>
            <person name="Szarkandi J.G."/>
            <person name="Papp V."/>
            <person name="Albert L."/>
            <person name="Andreopoulos W."/>
            <person name="Angelini C."/>
            <person name="Antonin V."/>
            <person name="Barry K.W."/>
            <person name="Bougher N.L."/>
            <person name="Buchanan P."/>
            <person name="Buyck B."/>
            <person name="Bense V."/>
            <person name="Catcheside P."/>
            <person name="Chovatia M."/>
            <person name="Cooper J."/>
            <person name="Damon W."/>
            <person name="Desjardin D."/>
            <person name="Finy P."/>
            <person name="Geml J."/>
            <person name="Haridas S."/>
            <person name="Hughes K."/>
            <person name="Justo A."/>
            <person name="Karasinski D."/>
            <person name="Kautmanova I."/>
            <person name="Kiss B."/>
            <person name="Kocsube S."/>
            <person name="Kotiranta H."/>
            <person name="LaButti K.M."/>
            <person name="Lechner B.E."/>
            <person name="Liimatainen K."/>
            <person name="Lipzen A."/>
            <person name="Lukacs Z."/>
            <person name="Mihaltcheva S."/>
            <person name="Morgado L.N."/>
            <person name="Niskanen T."/>
            <person name="Noordeloos M.E."/>
            <person name="Ohm R.A."/>
            <person name="Ortiz-Santana B."/>
            <person name="Ovrebo C."/>
            <person name="Racz N."/>
            <person name="Riley R."/>
            <person name="Savchenko A."/>
            <person name="Shiryaev A."/>
            <person name="Soop K."/>
            <person name="Spirin V."/>
            <person name="Szebenyi C."/>
            <person name="Tomsovsky M."/>
            <person name="Tulloss R.E."/>
            <person name="Uehling J."/>
            <person name="Grigoriev I.V."/>
            <person name="Vagvolgyi C."/>
            <person name="Papp T."/>
            <person name="Martin F.M."/>
            <person name="Miettinen O."/>
            <person name="Hibbett D.S."/>
            <person name="Nagy L.G."/>
        </authorList>
    </citation>
    <scope>NUCLEOTIDE SEQUENCE [LARGE SCALE GENOMIC DNA]</scope>
    <source>
        <strain evidence="1 2">NL-1719</strain>
    </source>
</reference>
<keyword evidence="2" id="KW-1185">Reference proteome</keyword>
<gene>
    <name evidence="1" type="ORF">BDN72DRAFT_168538</name>
</gene>
<dbReference type="Proteomes" id="UP000308600">
    <property type="component" value="Unassembled WGS sequence"/>
</dbReference>
<dbReference type="EMBL" id="ML208274">
    <property type="protein sequence ID" value="TFK73646.1"/>
    <property type="molecule type" value="Genomic_DNA"/>
</dbReference>
<evidence type="ECO:0000313" key="1">
    <source>
        <dbReference type="EMBL" id="TFK73646.1"/>
    </source>
</evidence>